<evidence type="ECO:0000256" key="3">
    <source>
        <dbReference type="ARBA" id="ARBA00022723"/>
    </source>
</evidence>
<dbReference type="PIRSF" id="PIRSF037938">
    <property type="entry name" value="SIR2_euk"/>
    <property type="match status" value="1"/>
</dbReference>
<feature type="binding site" evidence="8">
    <location>
        <begin position="45"/>
        <end position="49"/>
    </location>
    <ligand>
        <name>NAD(+)</name>
        <dbReference type="ChEBI" id="CHEBI:57540"/>
    </ligand>
</feature>
<proteinExistence type="inferred from homology"/>
<evidence type="ECO:0000313" key="14">
    <source>
        <dbReference type="Proteomes" id="UP000250266"/>
    </source>
</evidence>
<organism evidence="13 14">
    <name type="scientific">Lepidopterella palustris CBS 459.81</name>
    <dbReference type="NCBI Taxonomy" id="1314670"/>
    <lineage>
        <taxon>Eukaryota</taxon>
        <taxon>Fungi</taxon>
        <taxon>Dikarya</taxon>
        <taxon>Ascomycota</taxon>
        <taxon>Pezizomycotina</taxon>
        <taxon>Dothideomycetes</taxon>
        <taxon>Pleosporomycetidae</taxon>
        <taxon>Mytilinidiales</taxon>
        <taxon>Argynnaceae</taxon>
        <taxon>Lepidopterella</taxon>
    </lineage>
</organism>
<evidence type="ECO:0000259" key="12">
    <source>
        <dbReference type="PROSITE" id="PS50305"/>
    </source>
</evidence>
<reference evidence="13 14" key="1">
    <citation type="journal article" date="2016" name="Nat. Commun.">
        <title>Ectomycorrhizal ecology is imprinted in the genome of the dominant symbiotic fungus Cenococcum geophilum.</title>
        <authorList>
            <consortium name="DOE Joint Genome Institute"/>
            <person name="Peter M."/>
            <person name="Kohler A."/>
            <person name="Ohm R.A."/>
            <person name="Kuo A."/>
            <person name="Krutzmann J."/>
            <person name="Morin E."/>
            <person name="Arend M."/>
            <person name="Barry K.W."/>
            <person name="Binder M."/>
            <person name="Choi C."/>
            <person name="Clum A."/>
            <person name="Copeland A."/>
            <person name="Grisel N."/>
            <person name="Haridas S."/>
            <person name="Kipfer T."/>
            <person name="LaButti K."/>
            <person name="Lindquist E."/>
            <person name="Lipzen A."/>
            <person name="Maire R."/>
            <person name="Meier B."/>
            <person name="Mihaltcheva S."/>
            <person name="Molinier V."/>
            <person name="Murat C."/>
            <person name="Poggeler S."/>
            <person name="Quandt C.A."/>
            <person name="Sperisen C."/>
            <person name="Tritt A."/>
            <person name="Tisserant E."/>
            <person name="Crous P.W."/>
            <person name="Henrissat B."/>
            <person name="Nehls U."/>
            <person name="Egli S."/>
            <person name="Spatafora J.W."/>
            <person name="Grigoriev I.V."/>
            <person name="Martin F.M."/>
        </authorList>
    </citation>
    <scope>NUCLEOTIDE SEQUENCE [LARGE SCALE GENOMIC DNA]</scope>
    <source>
        <strain evidence="13 14">CBS 459.81</strain>
    </source>
</reference>
<dbReference type="SUPFAM" id="SSF52467">
    <property type="entry name" value="DHS-like NAD/FAD-binding domain"/>
    <property type="match status" value="1"/>
</dbReference>
<dbReference type="InterPro" id="IPR026590">
    <property type="entry name" value="Ssirtuin_cat_dom"/>
</dbReference>
<feature type="compositionally biased region" description="Basic and acidic residues" evidence="11">
    <location>
        <begin position="295"/>
        <end position="306"/>
    </location>
</feature>
<dbReference type="EMBL" id="KV744853">
    <property type="protein sequence ID" value="OCK83742.1"/>
    <property type="molecule type" value="Genomic_DNA"/>
</dbReference>
<dbReference type="PANTHER" id="PTHR11085">
    <property type="entry name" value="NAD-DEPENDENT PROTEIN DEACYLASE SIRTUIN-5, MITOCHONDRIAL-RELATED"/>
    <property type="match status" value="1"/>
</dbReference>
<comment type="similarity">
    <text evidence="1 6">Belongs to the sirtuin family. Class I subfamily.</text>
</comment>
<keyword evidence="4 6" id="KW-0862">Zinc</keyword>
<dbReference type="GO" id="GO:0017136">
    <property type="term" value="F:histone deacetylase activity, NAD-dependent"/>
    <property type="evidence" value="ECO:0007669"/>
    <property type="project" value="InterPro"/>
</dbReference>
<name>A0A8E2EGV0_9PEZI</name>
<feature type="binding site" evidence="9 10">
    <location>
        <position position="155"/>
    </location>
    <ligand>
        <name>Zn(2+)</name>
        <dbReference type="ChEBI" id="CHEBI:29105"/>
    </ligand>
</feature>
<feature type="binding site" evidence="8">
    <location>
        <position position="265"/>
    </location>
    <ligand>
        <name>NAD(+)</name>
        <dbReference type="ChEBI" id="CHEBI:57540"/>
    </ligand>
</feature>
<protein>
    <recommendedName>
        <fullName evidence="6">NAD-dependent protein deacetylase</fullName>
        <ecNumber evidence="6">2.3.1.286</ecNumber>
    </recommendedName>
</protein>
<dbReference type="Proteomes" id="UP000250266">
    <property type="component" value="Unassembled WGS sequence"/>
</dbReference>
<dbReference type="PANTHER" id="PTHR11085:SF6">
    <property type="entry name" value="NAD-DEPENDENT PROTEIN DEACETYLASE SIRTUIN-2"/>
    <property type="match status" value="1"/>
</dbReference>
<dbReference type="PROSITE" id="PS50305">
    <property type="entry name" value="SIRTUIN"/>
    <property type="match status" value="1"/>
</dbReference>
<dbReference type="GO" id="GO:0005634">
    <property type="term" value="C:nucleus"/>
    <property type="evidence" value="ECO:0007669"/>
    <property type="project" value="TreeGrafter"/>
</dbReference>
<feature type="region of interest" description="Disordered" evidence="11">
    <location>
        <begin position="370"/>
        <end position="419"/>
    </location>
</feature>
<feature type="binding site" evidence="9 10">
    <location>
        <position position="184"/>
    </location>
    <ligand>
        <name>Zn(2+)</name>
        <dbReference type="ChEBI" id="CHEBI:29105"/>
    </ligand>
</feature>
<evidence type="ECO:0000256" key="11">
    <source>
        <dbReference type="SAM" id="MobiDB-lite"/>
    </source>
</evidence>
<feature type="binding site" evidence="9 10">
    <location>
        <position position="179"/>
    </location>
    <ligand>
        <name>Zn(2+)</name>
        <dbReference type="ChEBI" id="CHEBI:29105"/>
    </ligand>
</feature>
<dbReference type="Gene3D" id="3.40.50.1220">
    <property type="entry name" value="TPP-binding domain"/>
    <property type="match status" value="1"/>
</dbReference>
<evidence type="ECO:0000256" key="10">
    <source>
        <dbReference type="PROSITE-ProRule" id="PRU00236"/>
    </source>
</evidence>
<dbReference type="OrthoDB" id="420264at2759"/>
<dbReference type="AlphaFoldDB" id="A0A8E2EGV0"/>
<feature type="domain" description="Deacetylase sirtuin-type" evidence="12">
    <location>
        <begin position="17"/>
        <end position="279"/>
    </location>
</feature>
<evidence type="ECO:0000313" key="13">
    <source>
        <dbReference type="EMBL" id="OCK83742.1"/>
    </source>
</evidence>
<feature type="region of interest" description="Disordered" evidence="11">
    <location>
        <begin position="289"/>
        <end position="309"/>
    </location>
</feature>
<dbReference type="CDD" id="cd01408">
    <property type="entry name" value="SIRT1"/>
    <property type="match status" value="1"/>
</dbReference>
<comment type="catalytic activity">
    <reaction evidence="6">
        <text>N(6)-acetyl-L-lysyl-[protein] + NAD(+) + H2O = 2''-O-acetyl-ADP-D-ribose + nicotinamide + L-lysyl-[protein]</text>
        <dbReference type="Rhea" id="RHEA:43636"/>
        <dbReference type="Rhea" id="RHEA-COMP:9752"/>
        <dbReference type="Rhea" id="RHEA-COMP:10731"/>
        <dbReference type="ChEBI" id="CHEBI:15377"/>
        <dbReference type="ChEBI" id="CHEBI:17154"/>
        <dbReference type="ChEBI" id="CHEBI:29969"/>
        <dbReference type="ChEBI" id="CHEBI:57540"/>
        <dbReference type="ChEBI" id="CHEBI:61930"/>
        <dbReference type="ChEBI" id="CHEBI:83767"/>
        <dbReference type="EC" id="2.3.1.286"/>
    </reaction>
</comment>
<comment type="cofactor">
    <cofactor evidence="9">
        <name>Zn(2+)</name>
        <dbReference type="ChEBI" id="CHEBI:29105"/>
    </cofactor>
    <text evidence="9">Binds 1 zinc ion per subunit.</text>
</comment>
<dbReference type="InterPro" id="IPR029035">
    <property type="entry name" value="DHS-like_NAD/FAD-binding_dom"/>
</dbReference>
<feature type="binding site" evidence="8">
    <location>
        <begin position="55"/>
        <end position="57"/>
    </location>
    <ligand>
        <name>NAD(+)</name>
        <dbReference type="ChEBI" id="CHEBI:57540"/>
    </ligand>
</feature>
<feature type="binding site" evidence="8">
    <location>
        <begin position="127"/>
        <end position="130"/>
    </location>
    <ligand>
        <name>NAD(+)</name>
        <dbReference type="ChEBI" id="CHEBI:57540"/>
    </ligand>
</feature>
<sequence>MGQESSSEILDESTPTQTLESRTLESVAKFINDGKSKRIVVMTGAGISTSAGIPDFRSPDTGLYANLARLDLPYAEAVFDISYFRNNPLPFYALAQELYPGKYRPTITHSFIRLLYQKGMLLKLFTQNIDCLEREAGVPGDMIVEAHGSFARQSCIECHTAYPDDLMHKAIHEKEVPHCLQKGCGGLVKPEIVFFGEQLPEEFFRNRTLPAMADLCIIMGTSLSVHPFAILPQYCEEGVPRLLINQEQVGTLGSRSDDVLLLGDCDSGVRKLAEACGWLEELEQLWEETAPAKSAESEEKPKKTRDEDLEEEVEKLAKEVEETLKLADNQHKWLANHVDTKAARIVQDDVESKVPEAATAEPVEIETAKVSNIEKLDPERVMKPVDDSEGQAKSVPDRPDSGGGGLQHVFPHLAEKPSL</sequence>
<keyword evidence="2 6" id="KW-0808">Transferase</keyword>
<dbReference type="EC" id="2.3.1.286" evidence="6"/>
<evidence type="ECO:0000256" key="2">
    <source>
        <dbReference type="ARBA" id="ARBA00022679"/>
    </source>
</evidence>
<evidence type="ECO:0000256" key="7">
    <source>
        <dbReference type="PIRSR" id="PIRSR037938-1"/>
    </source>
</evidence>
<dbReference type="InterPro" id="IPR017328">
    <property type="entry name" value="Sirtuin_class_I"/>
</dbReference>
<evidence type="ECO:0000256" key="4">
    <source>
        <dbReference type="ARBA" id="ARBA00022833"/>
    </source>
</evidence>
<feature type="binding site" evidence="9 10">
    <location>
        <position position="158"/>
    </location>
    <ligand>
        <name>Zn(2+)</name>
        <dbReference type="ChEBI" id="CHEBI:29105"/>
    </ligand>
</feature>
<keyword evidence="14" id="KW-1185">Reference proteome</keyword>
<feature type="binding site" evidence="8">
    <location>
        <begin position="245"/>
        <end position="247"/>
    </location>
    <ligand>
        <name>NAD(+)</name>
        <dbReference type="ChEBI" id="CHEBI:57540"/>
    </ligand>
</feature>
<keyword evidence="5 6" id="KW-0520">NAD</keyword>
<evidence type="ECO:0000256" key="9">
    <source>
        <dbReference type="PIRSR" id="PIRSR037938-3"/>
    </source>
</evidence>
<gene>
    <name evidence="13" type="ORF">K432DRAFT_379215</name>
</gene>
<feature type="binding site" evidence="8">
    <location>
        <begin position="221"/>
        <end position="222"/>
    </location>
    <ligand>
        <name>NAD(+)</name>
        <dbReference type="ChEBI" id="CHEBI:57540"/>
    </ligand>
</feature>
<dbReference type="InterPro" id="IPR026591">
    <property type="entry name" value="Sirtuin_cat_small_dom_sf"/>
</dbReference>
<dbReference type="Pfam" id="PF02146">
    <property type="entry name" value="SIR2"/>
    <property type="match status" value="1"/>
</dbReference>
<dbReference type="GO" id="GO:0070403">
    <property type="term" value="F:NAD+ binding"/>
    <property type="evidence" value="ECO:0007669"/>
    <property type="project" value="UniProtKB-UniRule"/>
</dbReference>
<evidence type="ECO:0000256" key="5">
    <source>
        <dbReference type="ARBA" id="ARBA00023027"/>
    </source>
</evidence>
<dbReference type="InterPro" id="IPR050134">
    <property type="entry name" value="NAD-dep_sirtuin_deacylases"/>
</dbReference>
<evidence type="ECO:0000256" key="6">
    <source>
        <dbReference type="PIRNR" id="PIRNR037938"/>
    </source>
</evidence>
<feature type="compositionally biased region" description="Basic and acidic residues" evidence="11">
    <location>
        <begin position="372"/>
        <end position="386"/>
    </location>
</feature>
<evidence type="ECO:0000256" key="1">
    <source>
        <dbReference type="ARBA" id="ARBA00006924"/>
    </source>
</evidence>
<dbReference type="Gene3D" id="3.30.1600.10">
    <property type="entry name" value="SIR2/SIRT2 'Small Domain"/>
    <property type="match status" value="1"/>
</dbReference>
<accession>A0A8E2EGV0</accession>
<dbReference type="InterPro" id="IPR003000">
    <property type="entry name" value="Sirtuin"/>
</dbReference>
<feature type="active site" description="Proton acceptor" evidence="7 10">
    <location>
        <position position="147"/>
    </location>
</feature>
<dbReference type="GO" id="GO:0008270">
    <property type="term" value="F:zinc ion binding"/>
    <property type="evidence" value="ECO:0007669"/>
    <property type="project" value="UniProtKB-UniRule"/>
</dbReference>
<keyword evidence="3 6" id="KW-0479">Metal-binding</keyword>
<evidence type="ECO:0000256" key="8">
    <source>
        <dbReference type="PIRSR" id="PIRSR037938-2"/>
    </source>
</evidence>